<evidence type="ECO:0000313" key="2">
    <source>
        <dbReference type="EMBL" id="SPD86693.1"/>
    </source>
</evidence>
<feature type="domain" description="Transposase IS200-like" evidence="1">
    <location>
        <begin position="9"/>
        <end position="123"/>
    </location>
</feature>
<dbReference type="PANTHER" id="PTHR34322">
    <property type="entry name" value="TRANSPOSASE, Y1_TNP DOMAIN-CONTAINING"/>
    <property type="match status" value="1"/>
</dbReference>
<dbReference type="EMBL" id="LT985188">
    <property type="protein sequence ID" value="SPD86693.1"/>
    <property type="molecule type" value="Genomic_DNA"/>
</dbReference>
<dbReference type="KEGG" id="mgg:MPLG2_1657"/>
<evidence type="ECO:0000313" key="3">
    <source>
        <dbReference type="Proteomes" id="UP000238164"/>
    </source>
</evidence>
<evidence type="ECO:0000259" key="1">
    <source>
        <dbReference type="SMART" id="SM01321"/>
    </source>
</evidence>
<reference evidence="2 3" key="1">
    <citation type="submission" date="2018-02" db="EMBL/GenBank/DDBJ databases">
        <authorList>
            <person name="Cohen D.B."/>
            <person name="Kent A.D."/>
        </authorList>
    </citation>
    <scope>NUCLEOTIDE SEQUENCE [LARGE SCALE GENOMIC DNA]</scope>
    <source>
        <strain evidence="2">1</strain>
    </source>
</reference>
<dbReference type="InterPro" id="IPR036515">
    <property type="entry name" value="Transposase_17_sf"/>
</dbReference>
<name>A0A2N9JG04_9ACTN</name>
<sequence>MPRHARILADSGVYHVMLRGVNRDALFIENGDYARFLHALSLTKELSGCAVLAYCLMPNHAHLVLRVGDEPLSSVMKRLGVRYVGWFNRKYKRVGHLFQDRFKSKPVETDDYLGAVLRYVWKNPVAAGLVATPEDYPWSSHSLTSGSELVDVDVLATLVPEEILNEKDLGPSVQPVTETRQTGRLVNTEARDLLRARYGVGQPEDFVRLSLSVQRRAIAELRTRSISYARIALATGLTKFQVQHVQATSAAVQ</sequence>
<dbReference type="AlphaFoldDB" id="A0A2N9JG04"/>
<dbReference type="GO" id="GO:0004803">
    <property type="term" value="F:transposase activity"/>
    <property type="evidence" value="ECO:0007669"/>
    <property type="project" value="InterPro"/>
</dbReference>
<organism evidence="2 3">
    <name type="scientific">Micropruina glycogenica</name>
    <dbReference type="NCBI Taxonomy" id="75385"/>
    <lineage>
        <taxon>Bacteria</taxon>
        <taxon>Bacillati</taxon>
        <taxon>Actinomycetota</taxon>
        <taxon>Actinomycetes</taxon>
        <taxon>Propionibacteriales</taxon>
        <taxon>Nocardioidaceae</taxon>
        <taxon>Micropruina</taxon>
    </lineage>
</organism>
<dbReference type="OrthoDB" id="9814067at2"/>
<dbReference type="PANTHER" id="PTHR34322:SF2">
    <property type="entry name" value="TRANSPOSASE IS200-LIKE DOMAIN-CONTAINING PROTEIN"/>
    <property type="match status" value="1"/>
</dbReference>
<keyword evidence="3" id="KW-1185">Reference proteome</keyword>
<dbReference type="Pfam" id="PF01797">
    <property type="entry name" value="Y1_Tnp"/>
    <property type="match status" value="1"/>
</dbReference>
<dbReference type="SUPFAM" id="SSF143422">
    <property type="entry name" value="Transposase IS200-like"/>
    <property type="match status" value="1"/>
</dbReference>
<dbReference type="Gene3D" id="3.30.70.1290">
    <property type="entry name" value="Transposase IS200-like"/>
    <property type="match status" value="1"/>
</dbReference>
<dbReference type="GO" id="GO:0006313">
    <property type="term" value="P:DNA transposition"/>
    <property type="evidence" value="ECO:0007669"/>
    <property type="project" value="InterPro"/>
</dbReference>
<dbReference type="InterPro" id="IPR002686">
    <property type="entry name" value="Transposase_17"/>
</dbReference>
<proteinExistence type="predicted"/>
<dbReference type="RefSeq" id="WP_105185594.1">
    <property type="nucleotide sequence ID" value="NZ_BAAAGO010000007.1"/>
</dbReference>
<dbReference type="Proteomes" id="UP000238164">
    <property type="component" value="Chromosome 1"/>
</dbReference>
<dbReference type="SMART" id="SM01321">
    <property type="entry name" value="Y1_Tnp"/>
    <property type="match status" value="1"/>
</dbReference>
<protein>
    <submittedName>
        <fullName evidence="2">Transposase</fullName>
    </submittedName>
</protein>
<dbReference type="GO" id="GO:0003677">
    <property type="term" value="F:DNA binding"/>
    <property type="evidence" value="ECO:0007669"/>
    <property type="project" value="InterPro"/>
</dbReference>
<gene>
    <name evidence="2" type="ORF">MPLG2_1657</name>
</gene>
<accession>A0A2N9JG04</accession>